<keyword evidence="6" id="KW-0131">Cell cycle</keyword>
<dbReference type="InterPro" id="IPR036138">
    <property type="entry name" value="PBP_dimer_sf"/>
</dbReference>
<dbReference type="Gene3D" id="3.30.450.330">
    <property type="match status" value="1"/>
</dbReference>
<dbReference type="InterPro" id="IPR050515">
    <property type="entry name" value="Beta-lactam/transpept"/>
</dbReference>
<dbReference type="InterPro" id="IPR001460">
    <property type="entry name" value="PCN-bd_Tpept"/>
</dbReference>
<dbReference type="GO" id="GO:0008658">
    <property type="term" value="F:penicillin binding"/>
    <property type="evidence" value="ECO:0007669"/>
    <property type="project" value="InterPro"/>
</dbReference>
<dbReference type="GO" id="GO:0071555">
    <property type="term" value="P:cell wall organization"/>
    <property type="evidence" value="ECO:0007669"/>
    <property type="project" value="TreeGrafter"/>
</dbReference>
<comment type="subcellular location">
    <subcellularLocation>
        <location evidence="1">Membrane</location>
    </subcellularLocation>
</comment>
<dbReference type="InterPro" id="IPR005311">
    <property type="entry name" value="PBP_dimer"/>
</dbReference>
<dbReference type="SUPFAM" id="SSF56601">
    <property type="entry name" value="beta-lactamase/transpeptidase-like"/>
    <property type="match status" value="1"/>
</dbReference>
<dbReference type="Gene3D" id="3.90.1310.10">
    <property type="entry name" value="Penicillin-binding protein 2a (Domain 2)"/>
    <property type="match status" value="1"/>
</dbReference>
<dbReference type="Pfam" id="PF03717">
    <property type="entry name" value="PBP_dimer"/>
    <property type="match status" value="1"/>
</dbReference>
<dbReference type="SUPFAM" id="SSF56519">
    <property type="entry name" value="Penicillin binding protein dimerisation domain"/>
    <property type="match status" value="1"/>
</dbReference>
<dbReference type="Gene3D" id="3.40.710.10">
    <property type="entry name" value="DD-peptidase/beta-lactamase superfamily"/>
    <property type="match status" value="1"/>
</dbReference>
<dbReference type="PANTHER" id="PTHR30627:SF1">
    <property type="entry name" value="PEPTIDOGLYCAN D,D-TRANSPEPTIDASE FTSI"/>
    <property type="match status" value="1"/>
</dbReference>
<evidence type="ECO:0000256" key="1">
    <source>
        <dbReference type="ARBA" id="ARBA00004370"/>
    </source>
</evidence>
<keyword evidence="7" id="KW-1185">Reference proteome</keyword>
<dbReference type="AlphaFoldDB" id="A0A1H1SXT7"/>
<feature type="domain" description="Penicillin-binding protein dimerisation" evidence="5">
    <location>
        <begin position="59"/>
        <end position="186"/>
    </location>
</feature>
<evidence type="ECO:0000313" key="7">
    <source>
        <dbReference type="Proteomes" id="UP000199649"/>
    </source>
</evidence>
<evidence type="ECO:0000259" key="4">
    <source>
        <dbReference type="Pfam" id="PF00905"/>
    </source>
</evidence>
<dbReference type="PANTHER" id="PTHR30627">
    <property type="entry name" value="PEPTIDOGLYCAN D,D-TRANSPEPTIDASE"/>
    <property type="match status" value="1"/>
</dbReference>
<evidence type="ECO:0000259" key="5">
    <source>
        <dbReference type="Pfam" id="PF03717"/>
    </source>
</evidence>
<evidence type="ECO:0000256" key="3">
    <source>
        <dbReference type="ARBA" id="ARBA00023136"/>
    </source>
</evidence>
<organism evidence="6 7">
    <name type="scientific">Agrococcus carbonis</name>
    <dbReference type="NCBI Taxonomy" id="684552"/>
    <lineage>
        <taxon>Bacteria</taxon>
        <taxon>Bacillati</taxon>
        <taxon>Actinomycetota</taxon>
        <taxon>Actinomycetes</taxon>
        <taxon>Micrococcales</taxon>
        <taxon>Microbacteriaceae</taxon>
        <taxon>Agrococcus</taxon>
    </lineage>
</organism>
<proteinExistence type="inferred from homology"/>
<keyword evidence="6" id="KW-0132">Cell division</keyword>
<dbReference type="GO" id="GO:0005886">
    <property type="term" value="C:plasma membrane"/>
    <property type="evidence" value="ECO:0007669"/>
    <property type="project" value="TreeGrafter"/>
</dbReference>
<name>A0A1H1SXT7_9MICO</name>
<accession>A0A1H1SXT7</accession>
<feature type="domain" description="Penicillin-binding protein transpeptidase" evidence="4">
    <location>
        <begin position="263"/>
        <end position="559"/>
    </location>
</feature>
<reference evidence="7" key="1">
    <citation type="submission" date="2016-10" db="EMBL/GenBank/DDBJ databases">
        <authorList>
            <person name="Varghese N."/>
            <person name="Submissions S."/>
        </authorList>
    </citation>
    <scope>NUCLEOTIDE SEQUENCE [LARGE SCALE GENOMIC DNA]</scope>
    <source>
        <strain evidence="7">DSM 22965</strain>
    </source>
</reference>
<protein>
    <submittedName>
        <fullName evidence="6">Cell division protein FtsI (Penicillin-binding protein 3)</fullName>
    </submittedName>
</protein>
<dbReference type="STRING" id="684552.SAMN04489719_2521"/>
<sequence>MAARRTRSRTRIRTAIVAVLTFALLATFVVRLADIQLVRAEALNAEADGRRGVTQTLFGTRGPIVDANGTVLAESVDRWDLTISPQYTRDLQPGIDPVDELMTVGDALIAIGGITGDDPRDLQAMIYAELERDPDSDYLMLSTGLDARQFEAVRDLRIPWVYLRLNPQRVYPAGAVAGNLVGFMGTDDPLAGIERSHDACLAPTDGQRMFDRSADGTPIPGSITTTPAVDGGTVQLTIDADVQYQVQQLTAQYTSQLRARSGTSVVMRADGTVVAVAESTTVDPNDPTGTAAKDRGSRAFTSAYEPGSIWKTFAWAAMLDLGLIERTDELSVPWTYEAPGARVRDAHSHEPKQWTAAGILVNSSNSGMSRLAEQLDREDLYDYFDRFGFGQQTAVGFAGEQAGVLHDPATLDPQTSLTSLFGQGLSATPIQLASGYQAMANDGVHLPVRLIAGCTDAEGQVTSPELPEGQRVVSSETAESTLEVLEHVVTDYGYDTFPIEGYRIAAKTGTAQMAYDDGSGYDPDRMMISVAGVFPVDDPQFVVVTLYDSPQTIRTSGGAIPAFHDMVNLLIRHYDIPPSTTPAPDVPLEWPAEQP</sequence>
<dbReference type="InterPro" id="IPR012338">
    <property type="entry name" value="Beta-lactam/transpept-like"/>
</dbReference>
<dbReference type="Pfam" id="PF00905">
    <property type="entry name" value="Transpeptidase"/>
    <property type="match status" value="1"/>
</dbReference>
<gene>
    <name evidence="6" type="ORF">SAMN04489719_2521</name>
</gene>
<keyword evidence="3" id="KW-0472">Membrane</keyword>
<evidence type="ECO:0000313" key="6">
    <source>
        <dbReference type="EMBL" id="SDS52643.1"/>
    </source>
</evidence>
<dbReference type="RefSeq" id="WP_172802028.1">
    <property type="nucleotide sequence ID" value="NZ_LT629734.1"/>
</dbReference>
<dbReference type="GO" id="GO:0051301">
    <property type="term" value="P:cell division"/>
    <property type="evidence" value="ECO:0007669"/>
    <property type="project" value="UniProtKB-KW"/>
</dbReference>
<dbReference type="EMBL" id="LT629734">
    <property type="protein sequence ID" value="SDS52643.1"/>
    <property type="molecule type" value="Genomic_DNA"/>
</dbReference>
<comment type="similarity">
    <text evidence="2">Belongs to the transpeptidase family.</text>
</comment>
<evidence type="ECO:0000256" key="2">
    <source>
        <dbReference type="ARBA" id="ARBA00007171"/>
    </source>
</evidence>
<dbReference type="Proteomes" id="UP000199649">
    <property type="component" value="Chromosome I"/>
</dbReference>